<dbReference type="EMBL" id="VEPZ02000572">
    <property type="protein sequence ID" value="KAE8722134.1"/>
    <property type="molecule type" value="Genomic_DNA"/>
</dbReference>
<dbReference type="SUPFAM" id="SSF53383">
    <property type="entry name" value="PLP-dependent transferases"/>
    <property type="match status" value="2"/>
</dbReference>
<dbReference type="PANTHER" id="PTHR43795:SF74">
    <property type="entry name" value="1-AMINOCYCLOPROPANE-1-CARBOXYLATE SYNTHASE-LIKE PROTEIN 1"/>
    <property type="match status" value="1"/>
</dbReference>
<evidence type="ECO:0000313" key="4">
    <source>
        <dbReference type="EMBL" id="KAE8722134.1"/>
    </source>
</evidence>
<sequence>MVPSKRRNKGFLGSRRRSDVGGKNYVFPSHGDKGEEYSGFGITRMRKKGSFNNLPPSKSHFWQQGSSRKKWSLEARIFCLRWPLTTAMERIHLILMGGKPRFDLIKKWILENPGASICTAQGVDKFNGIAIFQDYYDLKQFREAAAKFMGRVGGNQVTFDANRIVMSGGATAANETVILGRCLQESSNMEHKRQRSHHSQPSNPLGTILDPTMKSMVSFVNEINIHLVCDEIYAARVFSSPRFISIAEVIQDKDNCKRDLIRIVYSLSKDMGIPGFRVGIVFSFNDEVARCARRMSSFGLVSSQTQYLLASMLSEDEFVGNFLRESSMSNAGLFFWMDMGPLLNEQSLEGELELWRVLINEVKLNVSPGSSFRCSEPGWFRVCFANMDDETVEVALDRIRAFVLGRQNQEPDKSKHCQKKRLRLSFSSSILYDETIMSPHVISPHSSLVRASTTNT</sequence>
<dbReference type="InterPro" id="IPR004839">
    <property type="entry name" value="Aminotransferase_I/II_large"/>
</dbReference>
<comment type="similarity">
    <text evidence="1">Belongs to the class-I pyridoxal-phosphate-dependent aminotransferase family.</text>
</comment>
<dbReference type="Gene3D" id="3.40.640.10">
    <property type="entry name" value="Type I PLP-dependent aspartate aminotransferase-like (Major domain)"/>
    <property type="match status" value="2"/>
</dbReference>
<dbReference type="PANTHER" id="PTHR43795">
    <property type="entry name" value="BIFUNCTIONAL ASPARTATE AMINOTRANSFERASE AND GLUTAMATE/ASPARTATE-PREPHENATE AMINOTRANSFERASE-RELATED"/>
    <property type="match status" value="1"/>
</dbReference>
<dbReference type="InterPro" id="IPR015422">
    <property type="entry name" value="PyrdxlP-dep_Trfase_small"/>
</dbReference>
<dbReference type="Gene3D" id="3.90.1150.10">
    <property type="entry name" value="Aspartate Aminotransferase, domain 1"/>
    <property type="match status" value="3"/>
</dbReference>
<organism evidence="4 5">
    <name type="scientific">Hibiscus syriacus</name>
    <name type="common">Rose of Sharon</name>
    <dbReference type="NCBI Taxonomy" id="106335"/>
    <lineage>
        <taxon>Eukaryota</taxon>
        <taxon>Viridiplantae</taxon>
        <taxon>Streptophyta</taxon>
        <taxon>Embryophyta</taxon>
        <taxon>Tracheophyta</taxon>
        <taxon>Spermatophyta</taxon>
        <taxon>Magnoliopsida</taxon>
        <taxon>eudicotyledons</taxon>
        <taxon>Gunneridae</taxon>
        <taxon>Pentapetalae</taxon>
        <taxon>rosids</taxon>
        <taxon>malvids</taxon>
        <taxon>Malvales</taxon>
        <taxon>Malvaceae</taxon>
        <taxon>Malvoideae</taxon>
        <taxon>Hibiscus</taxon>
    </lineage>
</organism>
<dbReference type="Pfam" id="PF00155">
    <property type="entry name" value="Aminotran_1_2"/>
    <property type="match status" value="3"/>
</dbReference>
<dbReference type="InterPro" id="IPR004838">
    <property type="entry name" value="NHTrfase_class1_PyrdxlP-BS"/>
</dbReference>
<dbReference type="InterPro" id="IPR015421">
    <property type="entry name" value="PyrdxlP-dep_Trfase_major"/>
</dbReference>
<protein>
    <submittedName>
        <fullName evidence="4">Exocyst complex component SEC10-like</fullName>
    </submittedName>
</protein>
<comment type="caution">
    <text evidence="4">The sequence shown here is derived from an EMBL/GenBank/DDBJ whole genome shotgun (WGS) entry which is preliminary data.</text>
</comment>
<feature type="domain" description="Aminotransferase class I/classII large" evidence="3">
    <location>
        <begin position="198"/>
        <end position="326"/>
    </location>
</feature>
<dbReference type="GO" id="GO:0030170">
    <property type="term" value="F:pyridoxal phosphate binding"/>
    <property type="evidence" value="ECO:0007669"/>
    <property type="project" value="InterPro"/>
</dbReference>
<evidence type="ECO:0000256" key="2">
    <source>
        <dbReference type="ARBA" id="ARBA00022898"/>
    </source>
</evidence>
<feature type="domain" description="Aminotransferase class I/classII large" evidence="3">
    <location>
        <begin position="98"/>
        <end position="179"/>
    </location>
</feature>
<proteinExistence type="inferred from homology"/>
<dbReference type="PROSITE" id="PS00105">
    <property type="entry name" value="AA_TRANSFER_CLASS_1"/>
    <property type="match status" value="1"/>
</dbReference>
<evidence type="ECO:0000313" key="5">
    <source>
        <dbReference type="Proteomes" id="UP000436088"/>
    </source>
</evidence>
<evidence type="ECO:0000256" key="1">
    <source>
        <dbReference type="ARBA" id="ARBA00007441"/>
    </source>
</evidence>
<dbReference type="CDD" id="cd00609">
    <property type="entry name" value="AAT_like"/>
    <property type="match status" value="1"/>
</dbReference>
<feature type="domain" description="Aminotransferase class I/classII large" evidence="3">
    <location>
        <begin position="329"/>
        <end position="399"/>
    </location>
</feature>
<keyword evidence="5" id="KW-1185">Reference proteome</keyword>
<reference evidence="4" key="1">
    <citation type="submission" date="2019-09" db="EMBL/GenBank/DDBJ databases">
        <title>Draft genome information of white flower Hibiscus syriacus.</title>
        <authorList>
            <person name="Kim Y.-M."/>
        </authorList>
    </citation>
    <scope>NUCLEOTIDE SEQUENCE [LARGE SCALE GENOMIC DNA]</scope>
    <source>
        <strain evidence="4">YM2019G1</strain>
    </source>
</reference>
<dbReference type="InterPro" id="IPR050478">
    <property type="entry name" value="Ethylene_sulfur-biosynth"/>
</dbReference>
<evidence type="ECO:0000259" key="3">
    <source>
        <dbReference type="Pfam" id="PF00155"/>
    </source>
</evidence>
<dbReference type="Proteomes" id="UP000436088">
    <property type="component" value="Unassembled WGS sequence"/>
</dbReference>
<dbReference type="PRINTS" id="PR00753">
    <property type="entry name" value="ACCSYNTHASE"/>
</dbReference>
<dbReference type="InterPro" id="IPR015424">
    <property type="entry name" value="PyrdxlP-dep_Trfase"/>
</dbReference>
<keyword evidence="2" id="KW-0663">Pyridoxal phosphate</keyword>
<name>A0A6A3BZZ0_HIBSY</name>
<gene>
    <name evidence="4" type="ORF">F3Y22_tig00014370pilonHSYRG00091</name>
</gene>
<dbReference type="AlphaFoldDB" id="A0A6A3BZZ0"/>
<accession>A0A6A3BZZ0</accession>
<dbReference type="GO" id="GO:0008483">
    <property type="term" value="F:transaminase activity"/>
    <property type="evidence" value="ECO:0007669"/>
    <property type="project" value="TreeGrafter"/>
</dbReference>
<dbReference type="GO" id="GO:0016847">
    <property type="term" value="F:1-aminocyclopropane-1-carboxylate synthase activity"/>
    <property type="evidence" value="ECO:0007669"/>
    <property type="project" value="UniProtKB-ARBA"/>
</dbReference>